<gene>
    <name evidence="8" type="ORF">BBB56_10560</name>
</gene>
<feature type="transmembrane region" description="Helical" evidence="6">
    <location>
        <begin position="375"/>
        <end position="394"/>
    </location>
</feature>
<protein>
    <submittedName>
        <fullName evidence="8">Citrate transporter</fullName>
    </submittedName>
</protein>
<dbReference type="GO" id="GO:0016020">
    <property type="term" value="C:membrane"/>
    <property type="evidence" value="ECO:0007669"/>
    <property type="project" value="UniProtKB-SubCell"/>
</dbReference>
<feature type="transmembrane region" description="Helical" evidence="6">
    <location>
        <begin position="173"/>
        <end position="196"/>
    </location>
</feature>
<dbReference type="AlphaFoldDB" id="A0A3N4P9C9"/>
<evidence type="ECO:0000256" key="4">
    <source>
        <dbReference type="ARBA" id="ARBA00022989"/>
    </source>
</evidence>
<accession>A0A3N4P9C9</accession>
<dbReference type="InterPro" id="IPR014738">
    <property type="entry name" value="Citrate_transporter"/>
</dbReference>
<evidence type="ECO:0000256" key="5">
    <source>
        <dbReference type="ARBA" id="ARBA00023136"/>
    </source>
</evidence>
<keyword evidence="3 6" id="KW-0812">Transmembrane</keyword>
<dbReference type="InterPro" id="IPR004680">
    <property type="entry name" value="Cit_transptr-like_dom"/>
</dbReference>
<dbReference type="GO" id="GO:0015137">
    <property type="term" value="F:citrate transmembrane transporter activity"/>
    <property type="evidence" value="ECO:0007669"/>
    <property type="project" value="InterPro"/>
</dbReference>
<feature type="transmembrane region" description="Helical" evidence="6">
    <location>
        <begin position="249"/>
        <end position="268"/>
    </location>
</feature>
<feature type="transmembrane region" description="Helical" evidence="6">
    <location>
        <begin position="136"/>
        <end position="153"/>
    </location>
</feature>
<organism evidence="8 9">
    <name type="scientific">Candidatus Pantoea deserta</name>
    <dbReference type="NCBI Taxonomy" id="1869313"/>
    <lineage>
        <taxon>Bacteria</taxon>
        <taxon>Pseudomonadati</taxon>
        <taxon>Pseudomonadota</taxon>
        <taxon>Gammaproteobacteria</taxon>
        <taxon>Enterobacterales</taxon>
        <taxon>Erwiniaceae</taxon>
        <taxon>Pantoea</taxon>
    </lineage>
</organism>
<feature type="transmembrane region" description="Helical" evidence="6">
    <location>
        <begin position="29"/>
        <end position="50"/>
    </location>
</feature>
<keyword evidence="5 6" id="KW-0472">Membrane</keyword>
<evidence type="ECO:0000256" key="2">
    <source>
        <dbReference type="ARBA" id="ARBA00022448"/>
    </source>
</evidence>
<feature type="transmembrane region" description="Helical" evidence="6">
    <location>
        <begin position="343"/>
        <end position="363"/>
    </location>
</feature>
<dbReference type="EMBL" id="RMVG01000006">
    <property type="protein sequence ID" value="RPE01301.1"/>
    <property type="molecule type" value="Genomic_DNA"/>
</dbReference>
<feature type="transmembrane region" description="Helical" evidence="6">
    <location>
        <begin position="223"/>
        <end position="243"/>
    </location>
</feature>
<reference evidence="8 9" key="1">
    <citation type="submission" date="2018-11" db="EMBL/GenBank/DDBJ databases">
        <title>Whole genome sequencing of Pantoea sp. RIT388.</title>
        <authorList>
            <person name="Gan H.M."/>
            <person name="Hudson A.O."/>
        </authorList>
    </citation>
    <scope>NUCLEOTIDE SEQUENCE [LARGE SCALE GENOMIC DNA]</scope>
    <source>
        <strain evidence="8 9">RIT388</strain>
    </source>
</reference>
<evidence type="ECO:0000256" key="3">
    <source>
        <dbReference type="ARBA" id="ARBA00022692"/>
    </source>
</evidence>
<dbReference type="NCBIfam" id="TIGR00784">
    <property type="entry name" value="citMHS"/>
    <property type="match status" value="1"/>
</dbReference>
<evidence type="ECO:0000313" key="9">
    <source>
        <dbReference type="Proteomes" id="UP000281332"/>
    </source>
</evidence>
<comment type="caution">
    <text evidence="8">The sequence shown here is derived from an EMBL/GenBank/DDBJ whole genome shotgun (WGS) entry which is preliminary data.</text>
</comment>
<comment type="subcellular location">
    <subcellularLocation>
        <location evidence="1">Membrane</location>
        <topology evidence="1">Multi-pass membrane protein</topology>
    </subcellularLocation>
</comment>
<sequence>MLLIISLLMIALFIGLLMTKKLSALTALIVVPTFFALIAGFGVETGDMVIKGLRTVAPTGVMLIFAMLYFMSVTDAGMFDPVIRRIVTAVDSDPVKIFTGTVLLGFIVALDGDGATVYMIVLSAFLPIYKRAGLSTLKAACLLLQCTGLGNMLPWGGPTARAATAVHAETSTLFVPLLLPLLACVVWTFVMAWILGRHERSRLGWRRDTAGSHDITLEEKPCVVWRFWTNWAVTVALIGLLVLDVMPMAYLFMLATAIVFLVNFPHLSQQQEQLARHAPAILSVASLIFAAAVFTGIFSETGMANALAQAIVDIIPEALGPYLAVITALISVPVTWLVSNDVFYFGMLPVLVQAAGHYGIAPVEMARAALVGQPVHILSPLVASTYLLVGMLKLDYAQTQRFTLRWSFITSMVFLGSCLLLGAFPFYQSAAQ</sequence>
<feature type="transmembrane region" description="Helical" evidence="6">
    <location>
        <begin position="319"/>
        <end position="338"/>
    </location>
</feature>
<keyword evidence="2" id="KW-0813">Transport</keyword>
<evidence type="ECO:0000259" key="7">
    <source>
        <dbReference type="Pfam" id="PF03600"/>
    </source>
</evidence>
<keyword evidence="4 6" id="KW-1133">Transmembrane helix</keyword>
<name>A0A3N4P9C9_9GAMM</name>
<evidence type="ECO:0000313" key="8">
    <source>
        <dbReference type="EMBL" id="RPE01301.1"/>
    </source>
</evidence>
<dbReference type="Pfam" id="PF03600">
    <property type="entry name" value="CitMHS"/>
    <property type="match status" value="1"/>
</dbReference>
<dbReference type="RefSeq" id="WP_123800906.1">
    <property type="nucleotide sequence ID" value="NZ_RMVG01000006.1"/>
</dbReference>
<keyword evidence="9" id="KW-1185">Reference proteome</keyword>
<feature type="domain" description="Citrate transporter-like" evidence="7">
    <location>
        <begin position="7"/>
        <end position="372"/>
    </location>
</feature>
<feature type="transmembrane region" description="Helical" evidence="6">
    <location>
        <begin position="406"/>
        <end position="427"/>
    </location>
</feature>
<dbReference type="Proteomes" id="UP000281332">
    <property type="component" value="Unassembled WGS sequence"/>
</dbReference>
<feature type="transmembrane region" description="Helical" evidence="6">
    <location>
        <begin position="103"/>
        <end position="129"/>
    </location>
</feature>
<dbReference type="OrthoDB" id="5329450at2"/>
<proteinExistence type="predicted"/>
<evidence type="ECO:0000256" key="6">
    <source>
        <dbReference type="SAM" id="Phobius"/>
    </source>
</evidence>
<evidence type="ECO:0000256" key="1">
    <source>
        <dbReference type="ARBA" id="ARBA00004141"/>
    </source>
</evidence>
<feature type="transmembrane region" description="Helical" evidence="6">
    <location>
        <begin position="280"/>
        <end position="299"/>
    </location>
</feature>